<dbReference type="SUPFAM" id="SSF53850">
    <property type="entry name" value="Periplasmic binding protein-like II"/>
    <property type="match status" value="1"/>
</dbReference>
<gene>
    <name evidence="3" type="ORF">HH215_31580</name>
</gene>
<dbReference type="PANTHER" id="PTHR30006:SF2">
    <property type="entry name" value="ABC TRANSPORTER SUBSTRATE-BINDING PROTEIN"/>
    <property type="match status" value="1"/>
</dbReference>
<accession>A0A7Z2VQK2</accession>
<feature type="region of interest" description="Disordered" evidence="2">
    <location>
        <begin position="31"/>
        <end position="66"/>
    </location>
</feature>
<dbReference type="PANTHER" id="PTHR30006">
    <property type="entry name" value="THIAMINE-BINDING PERIPLASMIC PROTEIN-RELATED"/>
    <property type="match status" value="1"/>
</dbReference>
<evidence type="ECO:0000313" key="4">
    <source>
        <dbReference type="Proteomes" id="UP000502248"/>
    </source>
</evidence>
<reference evidence="3 4" key="1">
    <citation type="submission" date="2020-04" db="EMBL/GenBank/DDBJ databases">
        <title>Genome sequencing of novel species.</title>
        <authorList>
            <person name="Heo J."/>
            <person name="Kim S.-J."/>
            <person name="Kim J.-S."/>
            <person name="Hong S.-B."/>
            <person name="Kwon S.-W."/>
        </authorList>
    </citation>
    <scope>NUCLEOTIDE SEQUENCE [LARGE SCALE GENOMIC DNA]</scope>
    <source>
        <strain evidence="3 4">MFER-1</strain>
    </source>
</reference>
<evidence type="ECO:0000256" key="2">
    <source>
        <dbReference type="SAM" id="MobiDB-lite"/>
    </source>
</evidence>
<dbReference type="KEGG" id="cheb:HH215_31580"/>
<evidence type="ECO:0000313" key="3">
    <source>
        <dbReference type="EMBL" id="QJD87272.1"/>
    </source>
</evidence>
<keyword evidence="4" id="KW-1185">Reference proteome</keyword>
<protein>
    <submittedName>
        <fullName evidence="3">Extracellular solute-binding protein</fullName>
    </submittedName>
</protein>
<dbReference type="EMBL" id="CP051680">
    <property type="protein sequence ID" value="QJD87272.1"/>
    <property type="molecule type" value="Genomic_DNA"/>
</dbReference>
<proteinExistence type="predicted"/>
<dbReference type="PROSITE" id="PS51257">
    <property type="entry name" value="PROKAR_LIPOPROTEIN"/>
    <property type="match status" value="1"/>
</dbReference>
<keyword evidence="1" id="KW-0732">Signal</keyword>
<organism evidence="3 4">
    <name type="scientific">Cohnella herbarum</name>
    <dbReference type="NCBI Taxonomy" id="2728023"/>
    <lineage>
        <taxon>Bacteria</taxon>
        <taxon>Bacillati</taxon>
        <taxon>Bacillota</taxon>
        <taxon>Bacilli</taxon>
        <taxon>Bacillales</taxon>
        <taxon>Paenibacillaceae</taxon>
        <taxon>Cohnella</taxon>
    </lineage>
</organism>
<dbReference type="AlphaFoldDB" id="A0A7Z2VQK2"/>
<feature type="compositionally biased region" description="Low complexity" evidence="2">
    <location>
        <begin position="31"/>
        <end position="57"/>
    </location>
</feature>
<dbReference type="Pfam" id="PF13531">
    <property type="entry name" value="SBP_bac_11"/>
    <property type="match status" value="1"/>
</dbReference>
<sequence length="422" mass="47011">MSRNKSLRGKLTLVAIVVLMLVMTACGGNSKESANASEGAESSPSSSENGSSDGNAAPDSDNPNAQWALDVGLDKTETTDELYELAKKEGKVVVYSQSSRIKDVKASFEEKYPGITVEGYKMSSPEIVEKVIREQESKVWNSDVIFVKDSSGSVSNEMIKKGMVHKYLPTDIQSTMMEPFKSSSPGLVMYFSVRTIYYNNEVYDEPPITNWWDLTDPKWKGKVLVDDPIQSSDTMDLFLSFVQHADEMAEAYKEKFGKEIVLDGTDNAGYEFFKQLFANDVVLVKSSDEAVEAVGAKGQDNPPIAIAAASKLREVEEKGLKVGASWEVKPRLSVKGPAYLYVTNEAEHPNAAKLFIRWMAGEVDGTGKGFEPYNVSGSYSTRPNVVREDNVPLDQLKLWDYDSDYFYNNYVKFREFWIKSVS</sequence>
<dbReference type="Proteomes" id="UP000502248">
    <property type="component" value="Chromosome"/>
</dbReference>
<dbReference type="RefSeq" id="WP_169283517.1">
    <property type="nucleotide sequence ID" value="NZ_CP051680.1"/>
</dbReference>
<evidence type="ECO:0000256" key="1">
    <source>
        <dbReference type="ARBA" id="ARBA00022729"/>
    </source>
</evidence>
<dbReference type="Gene3D" id="3.40.190.10">
    <property type="entry name" value="Periplasmic binding protein-like II"/>
    <property type="match status" value="2"/>
</dbReference>
<name>A0A7Z2VQK2_9BACL</name>